<evidence type="ECO:0000313" key="2">
    <source>
        <dbReference type="Proteomes" id="UP000759537"/>
    </source>
</evidence>
<dbReference type="OrthoDB" id="3132633at2759"/>
<gene>
    <name evidence="1" type="ORF">DFH94DRAFT_60555</name>
</gene>
<comment type="caution">
    <text evidence="1">The sequence shown here is derived from an EMBL/GenBank/DDBJ whole genome shotgun (WGS) entry which is preliminary data.</text>
</comment>
<reference evidence="1" key="2">
    <citation type="journal article" date="2020" name="Nat. Commun.">
        <title>Large-scale genome sequencing of mycorrhizal fungi provides insights into the early evolution of symbiotic traits.</title>
        <authorList>
            <person name="Miyauchi S."/>
            <person name="Kiss E."/>
            <person name="Kuo A."/>
            <person name="Drula E."/>
            <person name="Kohler A."/>
            <person name="Sanchez-Garcia M."/>
            <person name="Morin E."/>
            <person name="Andreopoulos B."/>
            <person name="Barry K.W."/>
            <person name="Bonito G."/>
            <person name="Buee M."/>
            <person name="Carver A."/>
            <person name="Chen C."/>
            <person name="Cichocki N."/>
            <person name="Clum A."/>
            <person name="Culley D."/>
            <person name="Crous P.W."/>
            <person name="Fauchery L."/>
            <person name="Girlanda M."/>
            <person name="Hayes R.D."/>
            <person name="Keri Z."/>
            <person name="LaButti K."/>
            <person name="Lipzen A."/>
            <person name="Lombard V."/>
            <person name="Magnuson J."/>
            <person name="Maillard F."/>
            <person name="Murat C."/>
            <person name="Nolan M."/>
            <person name="Ohm R.A."/>
            <person name="Pangilinan J."/>
            <person name="Pereira M.F."/>
            <person name="Perotto S."/>
            <person name="Peter M."/>
            <person name="Pfister S."/>
            <person name="Riley R."/>
            <person name="Sitrit Y."/>
            <person name="Stielow J.B."/>
            <person name="Szollosi G."/>
            <person name="Zifcakova L."/>
            <person name="Stursova M."/>
            <person name="Spatafora J.W."/>
            <person name="Tedersoo L."/>
            <person name="Vaario L.M."/>
            <person name="Yamada A."/>
            <person name="Yan M."/>
            <person name="Wang P."/>
            <person name="Xu J."/>
            <person name="Bruns T."/>
            <person name="Baldrian P."/>
            <person name="Vilgalys R."/>
            <person name="Dunand C."/>
            <person name="Henrissat B."/>
            <person name="Grigoriev I.V."/>
            <person name="Hibbett D."/>
            <person name="Nagy L.G."/>
            <person name="Martin F.M."/>
        </authorList>
    </citation>
    <scope>NUCLEOTIDE SEQUENCE</scope>
    <source>
        <strain evidence="1">Prilba</strain>
    </source>
</reference>
<name>A0A9P5MTU7_9AGAM</name>
<keyword evidence="2" id="KW-1185">Reference proteome</keyword>
<reference evidence="1" key="1">
    <citation type="submission" date="2019-10" db="EMBL/GenBank/DDBJ databases">
        <authorList>
            <consortium name="DOE Joint Genome Institute"/>
            <person name="Kuo A."/>
            <person name="Miyauchi S."/>
            <person name="Kiss E."/>
            <person name="Drula E."/>
            <person name="Kohler A."/>
            <person name="Sanchez-Garcia M."/>
            <person name="Andreopoulos B."/>
            <person name="Barry K.W."/>
            <person name="Bonito G."/>
            <person name="Buee M."/>
            <person name="Carver A."/>
            <person name="Chen C."/>
            <person name="Cichocki N."/>
            <person name="Clum A."/>
            <person name="Culley D."/>
            <person name="Crous P.W."/>
            <person name="Fauchery L."/>
            <person name="Girlanda M."/>
            <person name="Hayes R."/>
            <person name="Keri Z."/>
            <person name="LaButti K."/>
            <person name="Lipzen A."/>
            <person name="Lombard V."/>
            <person name="Magnuson J."/>
            <person name="Maillard F."/>
            <person name="Morin E."/>
            <person name="Murat C."/>
            <person name="Nolan M."/>
            <person name="Ohm R."/>
            <person name="Pangilinan J."/>
            <person name="Pereira M."/>
            <person name="Perotto S."/>
            <person name="Peter M."/>
            <person name="Riley R."/>
            <person name="Sitrit Y."/>
            <person name="Stielow B."/>
            <person name="Szollosi G."/>
            <person name="Zifcakova L."/>
            <person name="Stursova M."/>
            <person name="Spatafora J.W."/>
            <person name="Tedersoo L."/>
            <person name="Vaario L.-M."/>
            <person name="Yamada A."/>
            <person name="Yan M."/>
            <person name="Wang P."/>
            <person name="Xu J."/>
            <person name="Bruns T."/>
            <person name="Baldrian P."/>
            <person name="Vilgalys R."/>
            <person name="Henrissat B."/>
            <person name="Grigoriev I.V."/>
            <person name="Hibbett D."/>
            <person name="Nagy L.G."/>
            <person name="Martin F.M."/>
        </authorList>
    </citation>
    <scope>NUCLEOTIDE SEQUENCE</scope>
    <source>
        <strain evidence="1">Prilba</strain>
    </source>
</reference>
<dbReference type="AlphaFoldDB" id="A0A9P5MTU7"/>
<evidence type="ECO:0000313" key="1">
    <source>
        <dbReference type="EMBL" id="KAF8478535.1"/>
    </source>
</evidence>
<proteinExistence type="predicted"/>
<sequence length="204" mass="22622">MARRLLPNAPAADYNALVTASINSEGLVNGVWVSIFNQRFPTDAVAWSISPEVRTSTGDRMDIFITRNAYNQFAAHPTVIFEGKANGGETWDNIFAQLLRYAQAFVIRDGQFIYMVGAMGRGCRFFRYKRGDAIPTTCMVYNATTHAVTYIDSGRATTMDISTDQTAISYFIDEIIAHPTPLLHNAVELDTEHSDVQADVEVGK</sequence>
<dbReference type="EMBL" id="WHVB01000011">
    <property type="protein sequence ID" value="KAF8478535.1"/>
    <property type="molecule type" value="Genomic_DNA"/>
</dbReference>
<accession>A0A9P5MTU7</accession>
<dbReference type="Proteomes" id="UP000759537">
    <property type="component" value="Unassembled WGS sequence"/>
</dbReference>
<organism evidence="1 2">
    <name type="scientific">Russula ochroleuca</name>
    <dbReference type="NCBI Taxonomy" id="152965"/>
    <lineage>
        <taxon>Eukaryota</taxon>
        <taxon>Fungi</taxon>
        <taxon>Dikarya</taxon>
        <taxon>Basidiomycota</taxon>
        <taxon>Agaricomycotina</taxon>
        <taxon>Agaricomycetes</taxon>
        <taxon>Russulales</taxon>
        <taxon>Russulaceae</taxon>
        <taxon>Russula</taxon>
    </lineage>
</organism>
<protein>
    <submittedName>
        <fullName evidence="1">Uncharacterized protein</fullName>
    </submittedName>
</protein>